<proteinExistence type="predicted"/>
<name>A0A1E1MTC9_RHYSE</name>
<evidence type="ECO:0000313" key="2">
    <source>
        <dbReference type="EMBL" id="CZT52320.1"/>
    </source>
</evidence>
<feature type="compositionally biased region" description="Basic and acidic residues" evidence="1">
    <location>
        <begin position="215"/>
        <end position="225"/>
    </location>
</feature>
<feature type="region of interest" description="Disordered" evidence="1">
    <location>
        <begin position="141"/>
        <end position="249"/>
    </location>
</feature>
<reference evidence="3" key="1">
    <citation type="submission" date="2016-03" db="EMBL/GenBank/DDBJ databases">
        <authorList>
            <person name="Guldener U."/>
        </authorList>
    </citation>
    <scope>NUCLEOTIDE SEQUENCE [LARGE SCALE GENOMIC DNA]</scope>
</reference>
<gene>
    <name evidence="2" type="ORF">RSE6_13628</name>
</gene>
<evidence type="ECO:0000313" key="3">
    <source>
        <dbReference type="Proteomes" id="UP000177625"/>
    </source>
</evidence>
<organism evidence="2 3">
    <name type="scientific">Rhynchosporium secalis</name>
    <name type="common">Barley scald fungus</name>
    <dbReference type="NCBI Taxonomy" id="38038"/>
    <lineage>
        <taxon>Eukaryota</taxon>
        <taxon>Fungi</taxon>
        <taxon>Dikarya</taxon>
        <taxon>Ascomycota</taxon>
        <taxon>Pezizomycotina</taxon>
        <taxon>Leotiomycetes</taxon>
        <taxon>Helotiales</taxon>
        <taxon>Ploettnerulaceae</taxon>
        <taxon>Rhynchosporium</taxon>
    </lineage>
</organism>
<accession>A0A1E1MTC9</accession>
<dbReference type="EMBL" id="FJVC01000582">
    <property type="protein sequence ID" value="CZT52320.1"/>
    <property type="molecule type" value="Genomic_DNA"/>
</dbReference>
<keyword evidence="3" id="KW-1185">Reference proteome</keyword>
<protein>
    <submittedName>
        <fullName evidence="2">Uncharacterized protein</fullName>
    </submittedName>
</protein>
<sequence>MSFDETERFLKEWSATVPLPEDPAKGTFISYGELQKSVESYIKLLRDENDNLPLDCRLPENTLIYQAKQTTVFEWWGFPGHNAFPPPLDPVAHESLLQSSLEHWIATQPKTPGNLAYPEISFRYPAAKLVLQSTAPVATLPQVQFRAPPPSRKRKSYRKRDNDLQDSDEDDFPSQAPPSTIQGPQEPGPFKSTQEISRKSRPRISITHDGSMDGDLSREKKDDSSKAVMDALDTGSRRGSASEPSSTVVGAVVHKEPIPPIWPGLKIQGSWDPRTGFPTGAFIFSTDRAFPRIVGQIIVNGVGQVLGKVNERFPLLNFRWKRTEKKNNGRRDLAVWVEIAAAGMSRTDPQALDERELAVRGLCEFHRRDLAGSDEYLDLFFGRTFNCDGSEFNMKRCMGITGDTLPVSTSKDPALPSD</sequence>
<evidence type="ECO:0000256" key="1">
    <source>
        <dbReference type="SAM" id="MobiDB-lite"/>
    </source>
</evidence>
<dbReference type="Proteomes" id="UP000177625">
    <property type="component" value="Unassembled WGS sequence"/>
</dbReference>
<dbReference type="AlphaFoldDB" id="A0A1E1MTC9"/>
<feature type="compositionally biased region" description="Polar residues" evidence="1">
    <location>
        <begin position="237"/>
        <end position="248"/>
    </location>
</feature>